<reference evidence="1 2" key="1">
    <citation type="submission" date="2015-01" db="EMBL/GenBank/DDBJ databases">
        <authorList>
            <person name="Filippidou S."/>
            <person name="Jeanneret N."/>
            <person name="Russel-Delif L."/>
            <person name="Junier T."/>
            <person name="Wunderlin T."/>
            <person name="Molina V."/>
            <person name="Johnson S.L."/>
            <person name="Davenport K.W."/>
            <person name="Chain P.S."/>
            <person name="Dorador C."/>
            <person name="Junier P."/>
        </authorList>
    </citation>
    <scope>NUCLEOTIDE SEQUENCE [LARGE SCALE GENOMIC DNA]</scope>
    <source>
        <strain evidence="1 2">Et7/4</strain>
    </source>
</reference>
<dbReference type="OrthoDB" id="2695475at2"/>
<dbReference type="PATRIC" id="fig|1462.6.peg.1472"/>
<sequence length="160" mass="16927">MVCVCNGGLFPQLFFTQSSTDLPITIPLTGTAVTEVLRLQAITTLSGDRVKLDSMVELELAVLALLTGVTLKGITYRLERSTNGGAFTPIASLDVESLLPGLGIAANTTLFPNLTWVDAPGVGTHVYRIVIETNGNILSTLLSSITAETRALNALVVRNV</sequence>
<comment type="caution">
    <text evidence="1">The sequence shown here is derived from an EMBL/GenBank/DDBJ whole genome shotgun (WGS) entry which is preliminary data.</text>
</comment>
<dbReference type="AlphaFoldDB" id="A0A0D8BVY3"/>
<dbReference type="EMBL" id="JYBP01000003">
    <property type="protein sequence ID" value="KJE28280.1"/>
    <property type="molecule type" value="Genomic_DNA"/>
</dbReference>
<evidence type="ECO:0000313" key="2">
    <source>
        <dbReference type="Proteomes" id="UP000032522"/>
    </source>
</evidence>
<dbReference type="Proteomes" id="UP000032522">
    <property type="component" value="Unassembled WGS sequence"/>
</dbReference>
<proteinExistence type="predicted"/>
<accession>A0A0D8BVY3</accession>
<evidence type="ECO:0000313" key="1">
    <source>
        <dbReference type="EMBL" id="KJE28280.1"/>
    </source>
</evidence>
<name>A0A0D8BVY3_GEOKU</name>
<gene>
    <name evidence="1" type="ORF">LG52_1279</name>
</gene>
<dbReference type="RefSeq" id="WP_044731345.1">
    <property type="nucleotide sequence ID" value="NZ_JYBP01000003.1"/>
</dbReference>
<organism evidence="1 2">
    <name type="scientific">Geobacillus kaustophilus</name>
    <dbReference type="NCBI Taxonomy" id="1462"/>
    <lineage>
        <taxon>Bacteria</taxon>
        <taxon>Bacillati</taxon>
        <taxon>Bacillota</taxon>
        <taxon>Bacilli</taxon>
        <taxon>Bacillales</taxon>
        <taxon>Anoxybacillaceae</taxon>
        <taxon>Geobacillus</taxon>
        <taxon>Geobacillus thermoleovorans group</taxon>
    </lineage>
</organism>
<protein>
    <submittedName>
        <fullName evidence="1">Uncharacterized protein</fullName>
    </submittedName>
</protein>